<dbReference type="PANTHER" id="PTHR43065">
    <property type="entry name" value="SENSOR HISTIDINE KINASE"/>
    <property type="match status" value="1"/>
</dbReference>
<dbReference type="SMART" id="SM00091">
    <property type="entry name" value="PAS"/>
    <property type="match status" value="1"/>
</dbReference>
<reference evidence="14 15" key="1">
    <citation type="journal article" date="2013" name="Genome Announc.">
        <title>Complete genome sequence of Simiduia agarivorans SA1(T), a marine bacterium able to degrade a variety of polysaccharides.</title>
        <authorList>
            <person name="Lin S.Y."/>
            <person name="Shieh W.Y."/>
            <person name="Chen J.S."/>
            <person name="Tang S.L."/>
        </authorList>
    </citation>
    <scope>NUCLEOTIDE SEQUENCE [LARGE SCALE GENOMIC DNA]</scope>
    <source>
        <strain evidence="15">DSM 21679 / JCM 13881 / BCRC 17597 / SA1</strain>
    </source>
</reference>
<dbReference type="PRINTS" id="PR00344">
    <property type="entry name" value="BCTRLSENSOR"/>
</dbReference>
<evidence type="ECO:0000259" key="11">
    <source>
        <dbReference type="PROSITE" id="PS50110"/>
    </source>
</evidence>
<dbReference type="PROSITE" id="PS50110">
    <property type="entry name" value="RESPONSE_REGULATORY"/>
    <property type="match status" value="1"/>
</dbReference>
<sequence length="517" mass="58055">MSQDLTELYNQLKASEERYRELVENANSIILRWNQEGIITFFNEYAQKFFGFSAEEIIGQHVVGTIVPEDESTGRDLRPLMEDICRHPENYALNVNENIKKNGERCWISWTNKVLLDDRGKPVGALSIGSDITKQRQLEIELQQAQKMQAIGQLAGGISHDFNNLIHAIIGYAEIIDEISQQTEVTEQARLIVNTATSAANLTHQLMTFARKGNVQLKHCNLLGLVEDTVTILRHTFPRNIRLIHQTRTEHAWFQGDATQIKNALLNLALNARDAMPDGGVFRMDVDEITTEAESSIGEFRMPAGRYLRLRIEDTGQGMTEEVTQHIFEPFFTTKEMTRGAGLGMGLATTYGTMHLHKGAISCISAPGKGTLFELLLPACSAPDSIKPVPPEHKCAPVSMLVVDDEDMVLMYSRQLFSLHGHQVATSNHPLKALEYFREHWRSLDLVILDMLMPDMDGHALFLEMKKIHPEVKAIIASGYSNNQRVSAALDSGIRGYVQKPFTYEVLEAELAKLQNG</sequence>
<dbReference type="PROSITE" id="PS50113">
    <property type="entry name" value="PAC"/>
    <property type="match status" value="1"/>
</dbReference>
<dbReference type="NCBIfam" id="TIGR00229">
    <property type="entry name" value="sensory_box"/>
    <property type="match status" value="1"/>
</dbReference>
<dbReference type="SMART" id="SM00387">
    <property type="entry name" value="HATPase_c"/>
    <property type="match status" value="1"/>
</dbReference>
<feature type="domain" description="PAC" evidence="13">
    <location>
        <begin position="89"/>
        <end position="144"/>
    </location>
</feature>
<dbReference type="Pfam" id="PF02518">
    <property type="entry name" value="HATPase_c"/>
    <property type="match status" value="1"/>
</dbReference>
<keyword evidence="4" id="KW-0808">Transferase</keyword>
<feature type="domain" description="PAS" evidence="12">
    <location>
        <begin position="15"/>
        <end position="70"/>
    </location>
</feature>
<dbReference type="CDD" id="cd00082">
    <property type="entry name" value="HisKA"/>
    <property type="match status" value="1"/>
</dbReference>
<dbReference type="PROSITE" id="PS50109">
    <property type="entry name" value="HIS_KIN"/>
    <property type="match status" value="1"/>
</dbReference>
<evidence type="ECO:0000313" key="14">
    <source>
        <dbReference type="EMBL" id="AFU99218.1"/>
    </source>
</evidence>
<feature type="modified residue" description="4-aspartylphosphate" evidence="9">
    <location>
        <position position="450"/>
    </location>
</feature>
<keyword evidence="5" id="KW-0547">Nucleotide-binding</keyword>
<evidence type="ECO:0000256" key="5">
    <source>
        <dbReference type="ARBA" id="ARBA00022741"/>
    </source>
</evidence>
<evidence type="ECO:0000256" key="4">
    <source>
        <dbReference type="ARBA" id="ARBA00022679"/>
    </source>
</evidence>
<dbReference type="OrthoDB" id="9772100at2"/>
<dbReference type="STRING" id="1117647.M5M_10185"/>
<dbReference type="InterPro" id="IPR036097">
    <property type="entry name" value="HisK_dim/P_sf"/>
</dbReference>
<evidence type="ECO:0000259" key="12">
    <source>
        <dbReference type="PROSITE" id="PS50112"/>
    </source>
</evidence>
<dbReference type="SUPFAM" id="SSF55785">
    <property type="entry name" value="PYP-like sensor domain (PAS domain)"/>
    <property type="match status" value="1"/>
</dbReference>
<keyword evidence="7" id="KW-0067">ATP-binding</keyword>
<dbReference type="InterPro" id="IPR003661">
    <property type="entry name" value="HisK_dim/P_dom"/>
</dbReference>
<dbReference type="HOGENOM" id="CLU_000445_114_51_6"/>
<dbReference type="Proteomes" id="UP000000466">
    <property type="component" value="Chromosome"/>
</dbReference>
<feature type="domain" description="Histidine kinase" evidence="10">
    <location>
        <begin position="157"/>
        <end position="381"/>
    </location>
</feature>
<dbReference type="CDD" id="cd00156">
    <property type="entry name" value="REC"/>
    <property type="match status" value="1"/>
</dbReference>
<dbReference type="EC" id="2.7.13.3" evidence="2"/>
<keyword evidence="8" id="KW-0902">Two-component regulatory system</keyword>
<dbReference type="InterPro" id="IPR000014">
    <property type="entry name" value="PAS"/>
</dbReference>
<gene>
    <name evidence="14" type="ordered locus">M5M_10185</name>
</gene>
<evidence type="ECO:0000256" key="8">
    <source>
        <dbReference type="ARBA" id="ARBA00023012"/>
    </source>
</evidence>
<keyword evidence="3 9" id="KW-0597">Phosphoprotein</keyword>
<evidence type="ECO:0000259" key="13">
    <source>
        <dbReference type="PROSITE" id="PS50113"/>
    </source>
</evidence>
<dbReference type="InterPro" id="IPR013767">
    <property type="entry name" value="PAS_fold"/>
</dbReference>
<dbReference type="Pfam" id="PF00072">
    <property type="entry name" value="Response_reg"/>
    <property type="match status" value="1"/>
</dbReference>
<protein>
    <recommendedName>
        <fullName evidence="2">histidine kinase</fullName>
        <ecNumber evidence="2">2.7.13.3</ecNumber>
    </recommendedName>
</protein>
<dbReference type="Pfam" id="PF00512">
    <property type="entry name" value="HisKA"/>
    <property type="match status" value="1"/>
</dbReference>
<proteinExistence type="predicted"/>
<dbReference type="eggNOG" id="COG4191">
    <property type="taxonomic scope" value="Bacteria"/>
</dbReference>
<dbReference type="SUPFAM" id="SSF47384">
    <property type="entry name" value="Homodimeric domain of signal transducing histidine kinase"/>
    <property type="match status" value="1"/>
</dbReference>
<dbReference type="Gene3D" id="3.40.50.2300">
    <property type="match status" value="1"/>
</dbReference>
<accession>K4KMB7</accession>
<dbReference type="InterPro" id="IPR036890">
    <property type="entry name" value="HATPase_C_sf"/>
</dbReference>
<name>K4KMB7_SIMAS</name>
<dbReference type="SUPFAM" id="SSF52172">
    <property type="entry name" value="CheY-like"/>
    <property type="match status" value="1"/>
</dbReference>
<dbReference type="PANTHER" id="PTHR43065:SF46">
    <property type="entry name" value="C4-DICARBOXYLATE TRANSPORT SENSOR PROTEIN DCTB"/>
    <property type="match status" value="1"/>
</dbReference>
<dbReference type="Gene3D" id="3.30.450.20">
    <property type="entry name" value="PAS domain"/>
    <property type="match status" value="1"/>
</dbReference>
<dbReference type="InterPro" id="IPR003594">
    <property type="entry name" value="HATPase_dom"/>
</dbReference>
<dbReference type="GO" id="GO:0000155">
    <property type="term" value="F:phosphorelay sensor kinase activity"/>
    <property type="evidence" value="ECO:0007669"/>
    <property type="project" value="InterPro"/>
</dbReference>
<dbReference type="CDD" id="cd00130">
    <property type="entry name" value="PAS"/>
    <property type="match status" value="1"/>
</dbReference>
<dbReference type="Gene3D" id="3.30.565.10">
    <property type="entry name" value="Histidine kinase-like ATPase, C-terminal domain"/>
    <property type="match status" value="1"/>
</dbReference>
<dbReference type="AlphaFoldDB" id="K4KMB7"/>
<dbReference type="InterPro" id="IPR004358">
    <property type="entry name" value="Sig_transdc_His_kin-like_C"/>
</dbReference>
<dbReference type="InterPro" id="IPR011006">
    <property type="entry name" value="CheY-like_superfamily"/>
</dbReference>
<dbReference type="InterPro" id="IPR005467">
    <property type="entry name" value="His_kinase_dom"/>
</dbReference>
<dbReference type="eggNOG" id="COG2202">
    <property type="taxonomic scope" value="Bacteria"/>
</dbReference>
<evidence type="ECO:0000256" key="6">
    <source>
        <dbReference type="ARBA" id="ARBA00022777"/>
    </source>
</evidence>
<evidence type="ECO:0000256" key="9">
    <source>
        <dbReference type="PROSITE-ProRule" id="PRU00169"/>
    </source>
</evidence>
<dbReference type="RefSeq" id="WP_015047382.1">
    <property type="nucleotide sequence ID" value="NC_018868.3"/>
</dbReference>
<dbReference type="eggNOG" id="COG2204">
    <property type="taxonomic scope" value="Bacteria"/>
</dbReference>
<dbReference type="GO" id="GO:0006355">
    <property type="term" value="P:regulation of DNA-templated transcription"/>
    <property type="evidence" value="ECO:0007669"/>
    <property type="project" value="InterPro"/>
</dbReference>
<dbReference type="SMART" id="SM00388">
    <property type="entry name" value="HisKA"/>
    <property type="match status" value="1"/>
</dbReference>
<keyword evidence="15" id="KW-1185">Reference proteome</keyword>
<evidence type="ECO:0000259" key="10">
    <source>
        <dbReference type="PROSITE" id="PS50109"/>
    </source>
</evidence>
<evidence type="ECO:0000256" key="1">
    <source>
        <dbReference type="ARBA" id="ARBA00000085"/>
    </source>
</evidence>
<dbReference type="KEGG" id="saga:M5M_10185"/>
<dbReference type="Pfam" id="PF00989">
    <property type="entry name" value="PAS"/>
    <property type="match status" value="1"/>
</dbReference>
<evidence type="ECO:0000256" key="3">
    <source>
        <dbReference type="ARBA" id="ARBA00022553"/>
    </source>
</evidence>
<comment type="catalytic activity">
    <reaction evidence="1">
        <text>ATP + protein L-histidine = ADP + protein N-phospho-L-histidine.</text>
        <dbReference type="EC" id="2.7.13.3"/>
    </reaction>
</comment>
<dbReference type="SMART" id="SM00086">
    <property type="entry name" value="PAC"/>
    <property type="match status" value="1"/>
</dbReference>
<evidence type="ECO:0000313" key="15">
    <source>
        <dbReference type="Proteomes" id="UP000000466"/>
    </source>
</evidence>
<dbReference type="Gene3D" id="1.10.287.130">
    <property type="match status" value="1"/>
</dbReference>
<dbReference type="PROSITE" id="PS50112">
    <property type="entry name" value="PAS"/>
    <property type="match status" value="1"/>
</dbReference>
<dbReference type="InterPro" id="IPR001789">
    <property type="entry name" value="Sig_transdc_resp-reg_receiver"/>
</dbReference>
<dbReference type="GO" id="GO:0005524">
    <property type="term" value="F:ATP binding"/>
    <property type="evidence" value="ECO:0007669"/>
    <property type="project" value="UniProtKB-KW"/>
</dbReference>
<keyword evidence="6 14" id="KW-0418">Kinase</keyword>
<dbReference type="SUPFAM" id="SSF55874">
    <property type="entry name" value="ATPase domain of HSP90 chaperone/DNA topoisomerase II/histidine kinase"/>
    <property type="match status" value="1"/>
</dbReference>
<feature type="domain" description="Response regulatory" evidence="11">
    <location>
        <begin position="399"/>
        <end position="515"/>
    </location>
</feature>
<evidence type="ECO:0000256" key="2">
    <source>
        <dbReference type="ARBA" id="ARBA00012438"/>
    </source>
</evidence>
<dbReference type="InterPro" id="IPR001610">
    <property type="entry name" value="PAC"/>
</dbReference>
<organism evidence="14 15">
    <name type="scientific">Simiduia agarivorans (strain DSM 21679 / JCM 13881 / BCRC 17597 / SA1)</name>
    <dbReference type="NCBI Taxonomy" id="1117647"/>
    <lineage>
        <taxon>Bacteria</taxon>
        <taxon>Pseudomonadati</taxon>
        <taxon>Pseudomonadota</taxon>
        <taxon>Gammaproteobacteria</taxon>
        <taxon>Cellvibrionales</taxon>
        <taxon>Cellvibrionaceae</taxon>
        <taxon>Simiduia</taxon>
    </lineage>
</organism>
<evidence type="ECO:0000256" key="7">
    <source>
        <dbReference type="ARBA" id="ARBA00022840"/>
    </source>
</evidence>
<dbReference type="EMBL" id="CP003746">
    <property type="protein sequence ID" value="AFU99218.1"/>
    <property type="molecule type" value="Genomic_DNA"/>
</dbReference>
<dbReference type="InterPro" id="IPR000700">
    <property type="entry name" value="PAS-assoc_C"/>
</dbReference>
<dbReference type="SMART" id="SM00448">
    <property type="entry name" value="REC"/>
    <property type="match status" value="1"/>
</dbReference>
<dbReference type="InterPro" id="IPR035965">
    <property type="entry name" value="PAS-like_dom_sf"/>
</dbReference>